<comment type="caution">
    <text evidence="7">The sequence shown here is derived from an EMBL/GenBank/DDBJ whole genome shotgun (WGS) entry which is preliminary data.</text>
</comment>
<comment type="subcellular location">
    <subcellularLocation>
        <location evidence="1">Nucleus</location>
    </subcellularLocation>
</comment>
<dbReference type="Proteomes" id="UP001396334">
    <property type="component" value="Unassembled WGS sequence"/>
</dbReference>
<dbReference type="SMART" id="SM00338">
    <property type="entry name" value="BRLZ"/>
    <property type="match status" value="1"/>
</dbReference>
<organism evidence="7 8">
    <name type="scientific">Hibiscus sabdariffa</name>
    <name type="common">roselle</name>
    <dbReference type="NCBI Taxonomy" id="183260"/>
    <lineage>
        <taxon>Eukaryota</taxon>
        <taxon>Viridiplantae</taxon>
        <taxon>Streptophyta</taxon>
        <taxon>Embryophyta</taxon>
        <taxon>Tracheophyta</taxon>
        <taxon>Spermatophyta</taxon>
        <taxon>Magnoliopsida</taxon>
        <taxon>eudicotyledons</taxon>
        <taxon>Gunneridae</taxon>
        <taxon>Pentapetalae</taxon>
        <taxon>rosids</taxon>
        <taxon>malvids</taxon>
        <taxon>Malvales</taxon>
        <taxon>Malvaceae</taxon>
        <taxon>Malvoideae</taxon>
        <taxon>Hibiscus</taxon>
    </lineage>
</organism>
<dbReference type="SUPFAM" id="SSF57959">
    <property type="entry name" value="Leucine zipper domain"/>
    <property type="match status" value="1"/>
</dbReference>
<keyword evidence="2" id="KW-0805">Transcription regulation</keyword>
<protein>
    <recommendedName>
        <fullName evidence="6">BZIP domain-containing protein</fullName>
    </recommendedName>
</protein>
<keyword evidence="4" id="KW-0804">Transcription</keyword>
<feature type="domain" description="BZIP" evidence="6">
    <location>
        <begin position="142"/>
        <end position="193"/>
    </location>
</feature>
<dbReference type="EMBL" id="JBBPBN010000048">
    <property type="protein sequence ID" value="KAK8993688.1"/>
    <property type="molecule type" value="Genomic_DNA"/>
</dbReference>
<accession>A0ABR2PZ19</accession>
<dbReference type="PROSITE" id="PS00036">
    <property type="entry name" value="BZIP_BASIC"/>
    <property type="match status" value="1"/>
</dbReference>
<evidence type="ECO:0000313" key="7">
    <source>
        <dbReference type="EMBL" id="KAK8993688.1"/>
    </source>
</evidence>
<dbReference type="InterPro" id="IPR046347">
    <property type="entry name" value="bZIP_sf"/>
</dbReference>
<keyword evidence="3" id="KW-0238">DNA-binding</keyword>
<gene>
    <name evidence="7" type="ORF">V6N11_007910</name>
</gene>
<dbReference type="CDD" id="cd14702">
    <property type="entry name" value="bZIP_plant_GBF1"/>
    <property type="match status" value="1"/>
</dbReference>
<evidence type="ECO:0000313" key="8">
    <source>
        <dbReference type="Proteomes" id="UP001396334"/>
    </source>
</evidence>
<dbReference type="InterPro" id="IPR045314">
    <property type="entry name" value="bZIP_plant_GBF1"/>
</dbReference>
<evidence type="ECO:0000256" key="1">
    <source>
        <dbReference type="ARBA" id="ARBA00004123"/>
    </source>
</evidence>
<evidence type="ECO:0000259" key="6">
    <source>
        <dbReference type="PROSITE" id="PS50217"/>
    </source>
</evidence>
<dbReference type="PANTHER" id="PTHR46324">
    <property type="entry name" value="BASIC LEUCINE ZIPPER 43-RELATED"/>
    <property type="match status" value="1"/>
</dbReference>
<dbReference type="InterPro" id="IPR004827">
    <property type="entry name" value="bZIP"/>
</dbReference>
<dbReference type="InterPro" id="IPR044521">
    <property type="entry name" value="AtbZIP8/43"/>
</dbReference>
<evidence type="ECO:0000256" key="4">
    <source>
        <dbReference type="ARBA" id="ARBA00023163"/>
    </source>
</evidence>
<reference evidence="7 8" key="1">
    <citation type="journal article" date="2024" name="G3 (Bethesda)">
        <title>Genome assembly of Hibiscus sabdariffa L. provides insights into metabolisms of medicinal natural products.</title>
        <authorList>
            <person name="Kim T."/>
        </authorList>
    </citation>
    <scope>NUCLEOTIDE SEQUENCE [LARGE SCALE GENOMIC DNA]</scope>
    <source>
        <strain evidence="7">TK-2024</strain>
        <tissue evidence="7">Old leaves</tissue>
    </source>
</reference>
<proteinExistence type="predicted"/>
<dbReference type="Pfam" id="PF00170">
    <property type="entry name" value="bZIP_1"/>
    <property type="match status" value="1"/>
</dbReference>
<keyword evidence="8" id="KW-1185">Reference proteome</keyword>
<evidence type="ECO:0000256" key="5">
    <source>
        <dbReference type="ARBA" id="ARBA00023242"/>
    </source>
</evidence>
<dbReference type="PROSITE" id="PS50217">
    <property type="entry name" value="BZIP"/>
    <property type="match status" value="1"/>
</dbReference>
<sequence>MFSDIYIINKCLVSDVISSETVTPVAKTGPPRKPSPSYKTCKCCSKTLQFSTLNQPQTSTSELNNMFPGDLTYLAPENQILIPDNLNMMQNSIPVFHFNRFSNSQSNPQHTPLPAAHEFFAQSLSTSTSAEAEEQQLSMIVDERKQRRMISNRESARRSRMRKQKHLDELWSQVIRLQNENQSLTAKLNHVTECHDQVVRENARLKQEASELRRMAIDTGIGSPFSLALTELEEVPCNTAYLRAEPTTNQSIANSVDLLY</sequence>
<name>A0ABR2PZ19_9ROSI</name>
<evidence type="ECO:0000256" key="3">
    <source>
        <dbReference type="ARBA" id="ARBA00023125"/>
    </source>
</evidence>
<keyword evidence="5" id="KW-0539">Nucleus</keyword>
<evidence type="ECO:0000256" key="2">
    <source>
        <dbReference type="ARBA" id="ARBA00023015"/>
    </source>
</evidence>
<dbReference type="PANTHER" id="PTHR46324:SF26">
    <property type="entry name" value="OS02G0728001 PROTEIN"/>
    <property type="match status" value="1"/>
</dbReference>
<dbReference type="Gene3D" id="1.20.5.170">
    <property type="match status" value="1"/>
</dbReference>